<dbReference type="PROSITE" id="PS51257">
    <property type="entry name" value="PROKAR_LIPOPROTEIN"/>
    <property type="match status" value="1"/>
</dbReference>
<evidence type="ECO:0000313" key="2">
    <source>
        <dbReference type="EMBL" id="OUL57771.1"/>
    </source>
</evidence>
<proteinExistence type="predicted"/>
<dbReference type="OrthoDB" id="6312485at2"/>
<evidence type="ECO:0008006" key="4">
    <source>
        <dbReference type="Google" id="ProtNLM"/>
    </source>
</evidence>
<dbReference type="EMBL" id="MWPV01000003">
    <property type="protein sequence ID" value="OUL57771.1"/>
    <property type="molecule type" value="Genomic_DNA"/>
</dbReference>
<keyword evidence="1" id="KW-0732">Signal</keyword>
<protein>
    <recommendedName>
        <fullName evidence="4">Orphan protein</fullName>
    </recommendedName>
</protein>
<keyword evidence="3" id="KW-1185">Reference proteome</keyword>
<name>A0A244CQ83_PSEDV</name>
<gene>
    <name evidence="2" type="ORF">B1199_12005</name>
</gene>
<feature type="chain" id="PRO_5012376745" description="Orphan protein" evidence="1">
    <location>
        <begin position="19"/>
        <end position="80"/>
    </location>
</feature>
<dbReference type="Proteomes" id="UP000194841">
    <property type="component" value="Unassembled WGS sequence"/>
</dbReference>
<evidence type="ECO:0000313" key="3">
    <source>
        <dbReference type="Proteomes" id="UP000194841"/>
    </source>
</evidence>
<reference evidence="2 3" key="1">
    <citation type="submission" date="2017-02" db="EMBL/GenBank/DDBJ databases">
        <title>Pseudoalteromonas ulvae TC14 Genome.</title>
        <authorList>
            <person name="Molmeret M."/>
        </authorList>
    </citation>
    <scope>NUCLEOTIDE SEQUENCE [LARGE SCALE GENOMIC DNA]</scope>
    <source>
        <strain evidence="2">TC14</strain>
    </source>
</reference>
<dbReference type="RefSeq" id="WP_086744353.1">
    <property type="nucleotide sequence ID" value="NZ_MWPV01000003.1"/>
</dbReference>
<feature type="signal peptide" evidence="1">
    <location>
        <begin position="1"/>
        <end position="18"/>
    </location>
</feature>
<organism evidence="2 3">
    <name type="scientific">Pseudoalteromonas ulvae</name>
    <dbReference type="NCBI Taxonomy" id="107327"/>
    <lineage>
        <taxon>Bacteria</taxon>
        <taxon>Pseudomonadati</taxon>
        <taxon>Pseudomonadota</taxon>
        <taxon>Gammaproteobacteria</taxon>
        <taxon>Alteromonadales</taxon>
        <taxon>Pseudoalteromonadaceae</taxon>
        <taxon>Pseudoalteromonas</taxon>
    </lineage>
</organism>
<accession>A0A244CQ83</accession>
<comment type="caution">
    <text evidence="2">The sequence shown here is derived from an EMBL/GenBank/DDBJ whole genome shotgun (WGS) entry which is preliminary data.</text>
</comment>
<sequence>MKKITLGFIVALSSLVLSGCQSSNQEVNRCGQELFQCQQNCDMKSAGEGLVQSVCEIKCTERHNQCKKQAETLIQAEQAQ</sequence>
<evidence type="ECO:0000256" key="1">
    <source>
        <dbReference type="SAM" id="SignalP"/>
    </source>
</evidence>
<dbReference type="AlphaFoldDB" id="A0A244CQ83"/>